<dbReference type="Pfam" id="PF01654">
    <property type="entry name" value="Cyt_bd_oxida_I"/>
    <property type="match status" value="1"/>
</dbReference>
<accession>A0ABV3S9K3</accession>
<keyword evidence="6 12" id="KW-0812">Transmembrane</keyword>
<feature type="transmembrane region" description="Helical" evidence="12">
    <location>
        <begin position="12"/>
        <end position="35"/>
    </location>
</feature>
<evidence type="ECO:0000256" key="9">
    <source>
        <dbReference type="ARBA" id="ARBA00022989"/>
    </source>
</evidence>
<dbReference type="InterPro" id="IPR002585">
    <property type="entry name" value="Cyt-d_ubiquinol_oxidase_su_1"/>
</dbReference>
<keyword evidence="7 12" id="KW-0479">Metal-binding</keyword>
<proteinExistence type="inferred from homology"/>
<feature type="transmembrane region" description="Helical" evidence="12">
    <location>
        <begin position="414"/>
        <end position="432"/>
    </location>
</feature>
<dbReference type="PANTHER" id="PTHR30365">
    <property type="entry name" value="CYTOCHROME D UBIQUINOL OXIDASE"/>
    <property type="match status" value="1"/>
</dbReference>
<keyword evidence="4 12" id="KW-1003">Cell membrane</keyword>
<evidence type="ECO:0000256" key="11">
    <source>
        <dbReference type="ARBA" id="ARBA00023136"/>
    </source>
</evidence>
<keyword evidence="10 12" id="KW-0408">Iron</keyword>
<evidence type="ECO:0000256" key="7">
    <source>
        <dbReference type="ARBA" id="ARBA00022723"/>
    </source>
</evidence>
<keyword evidence="11 12" id="KW-0472">Membrane</keyword>
<dbReference type="PANTHER" id="PTHR30365:SF14">
    <property type="entry name" value="CYTOCHROME BD MENAQUINOL OXIDASE SUBUNIT I-RELATED"/>
    <property type="match status" value="1"/>
</dbReference>
<evidence type="ECO:0000256" key="5">
    <source>
        <dbReference type="ARBA" id="ARBA00022617"/>
    </source>
</evidence>
<comment type="caution">
    <text evidence="13">The sequence shown here is derived from an EMBL/GenBank/DDBJ whole genome shotgun (WGS) entry which is preliminary data.</text>
</comment>
<evidence type="ECO:0000256" key="12">
    <source>
        <dbReference type="PIRNR" id="PIRNR006446"/>
    </source>
</evidence>
<dbReference type="RefSeq" id="WP_367967253.1">
    <property type="nucleotide sequence ID" value="NZ_JBAKFJ010000001.1"/>
</dbReference>
<feature type="transmembrane region" description="Helical" evidence="12">
    <location>
        <begin position="97"/>
        <end position="119"/>
    </location>
</feature>
<feature type="transmembrane region" description="Helical" evidence="12">
    <location>
        <begin position="220"/>
        <end position="240"/>
    </location>
</feature>
<feature type="transmembrane region" description="Helical" evidence="12">
    <location>
        <begin position="317"/>
        <end position="339"/>
    </location>
</feature>
<evidence type="ECO:0000256" key="6">
    <source>
        <dbReference type="ARBA" id="ARBA00022692"/>
    </source>
</evidence>
<comment type="subcellular location">
    <subcellularLocation>
        <location evidence="12">Cell inner membrane</location>
    </subcellularLocation>
    <subcellularLocation>
        <location evidence="1">Cell membrane</location>
        <topology evidence="1">Multi-pass membrane protein</topology>
    </subcellularLocation>
</comment>
<evidence type="ECO:0000256" key="10">
    <source>
        <dbReference type="ARBA" id="ARBA00023004"/>
    </source>
</evidence>
<feature type="transmembrane region" description="Helical" evidence="12">
    <location>
        <begin position="56"/>
        <end position="77"/>
    </location>
</feature>
<reference evidence="13 14" key="1">
    <citation type="submission" date="2024-02" db="EMBL/GenBank/DDBJ databases">
        <title>New especies of Spiribacter isolated from saline water.</title>
        <authorList>
            <person name="Leon M.J."/>
            <person name="De La Haba R."/>
            <person name="Sanchez-Porro C."/>
            <person name="Ventosa A."/>
        </authorList>
    </citation>
    <scope>NUCLEOTIDE SEQUENCE [LARGE SCALE GENOMIC DNA]</scope>
    <source>
        <strain evidence="14">ag22IC4-227</strain>
    </source>
</reference>
<dbReference type="Proteomes" id="UP001556653">
    <property type="component" value="Unassembled WGS sequence"/>
</dbReference>
<organism evidence="13 14">
    <name type="scientific">Spiribacter onubensis</name>
    <dbReference type="NCBI Taxonomy" id="3122420"/>
    <lineage>
        <taxon>Bacteria</taxon>
        <taxon>Pseudomonadati</taxon>
        <taxon>Pseudomonadota</taxon>
        <taxon>Gammaproteobacteria</taxon>
        <taxon>Chromatiales</taxon>
        <taxon>Ectothiorhodospiraceae</taxon>
        <taxon>Spiribacter</taxon>
    </lineage>
</organism>
<evidence type="ECO:0000313" key="13">
    <source>
        <dbReference type="EMBL" id="MEX0386791.1"/>
    </source>
</evidence>
<keyword evidence="5 12" id="KW-0349">Heme</keyword>
<feature type="transmembrane region" description="Helical" evidence="12">
    <location>
        <begin position="126"/>
        <end position="148"/>
    </location>
</feature>
<evidence type="ECO:0000256" key="4">
    <source>
        <dbReference type="ARBA" id="ARBA00022475"/>
    </source>
</evidence>
<feature type="transmembrane region" description="Helical" evidence="12">
    <location>
        <begin position="189"/>
        <end position="208"/>
    </location>
</feature>
<feature type="transmembrane region" description="Helical" evidence="12">
    <location>
        <begin position="359"/>
        <end position="380"/>
    </location>
</feature>
<evidence type="ECO:0000256" key="3">
    <source>
        <dbReference type="ARBA" id="ARBA00022448"/>
    </source>
</evidence>
<keyword evidence="9 12" id="KW-1133">Transmembrane helix</keyword>
<keyword evidence="8 12" id="KW-0249">Electron transport</keyword>
<name>A0ABV3S9K3_9GAMM</name>
<evidence type="ECO:0000256" key="1">
    <source>
        <dbReference type="ARBA" id="ARBA00004651"/>
    </source>
</evidence>
<protein>
    <submittedName>
        <fullName evidence="13">Cytochrome ubiquinol oxidase subunit I</fullName>
    </submittedName>
</protein>
<gene>
    <name evidence="13" type="ORF">V6X64_07300</name>
</gene>
<dbReference type="PIRSF" id="PIRSF006446">
    <property type="entry name" value="Cyt_quinol_oxidase_1"/>
    <property type="match status" value="1"/>
</dbReference>
<keyword evidence="3 12" id="KW-0813">Transport</keyword>
<evidence type="ECO:0000313" key="14">
    <source>
        <dbReference type="Proteomes" id="UP001556653"/>
    </source>
</evidence>
<evidence type="ECO:0000256" key="2">
    <source>
        <dbReference type="ARBA" id="ARBA00009819"/>
    </source>
</evidence>
<sequence>MLELDPVILSRIQFAFTITFHVIFPSFTIGLAAWLTTLEGLSMATGRPVYRRLFDFWLKIFVVAFVMGVVSGIVMAFQFGTNWSELAARTGPIQGPLLAYESFTAFLLEATFFGVMLFGRHRVPPWFYFVSCLMVAFGTSLSTFWILANNSWMQVPVGYALEGQQFVPTSWSAILTNEVLWVRFPHMLLAAYLTTAFCVAAVGAWYALRRLYAEESRVMLRMGLGLAALLIPFQLVIGHLNGEYVEKHQPSKFTAIEGRWETEQPARLLLLAWPDEAAERNSFEIGVPVLGSFFDSLTFDSKEPGIRTVAADERPPFLIPFYGFRAMVGMGLVMLFISWTGSVLVRRRRMDAGKLPPKWFLWATALSFPSGFIAVVAGWFTAEVGRQPWVVFGALRTADAVTPSLGTATALTSLLIYIGLYSIIFPAGTYYIHRTIKRGPGNEIEADESTEVKVHRRALPLGQ</sequence>
<evidence type="ECO:0000256" key="8">
    <source>
        <dbReference type="ARBA" id="ARBA00022982"/>
    </source>
</evidence>
<dbReference type="EMBL" id="JBAKFJ010000001">
    <property type="protein sequence ID" value="MEX0386791.1"/>
    <property type="molecule type" value="Genomic_DNA"/>
</dbReference>
<comment type="similarity">
    <text evidence="2 12">Belongs to the cytochrome ubiquinol oxidase subunit 1 family.</text>
</comment>
<keyword evidence="14" id="KW-1185">Reference proteome</keyword>